<dbReference type="Gene3D" id="1.20.1170.10">
    <property type="match status" value="1"/>
</dbReference>
<keyword evidence="1" id="KW-0175">Coiled coil</keyword>
<protein>
    <recommendedName>
        <fullName evidence="5">Heterocyst differentiation related protein</fullName>
    </recommendedName>
</protein>
<feature type="transmembrane region" description="Helical" evidence="2">
    <location>
        <begin position="155"/>
        <end position="181"/>
    </location>
</feature>
<evidence type="ECO:0000313" key="3">
    <source>
        <dbReference type="EMBL" id="MBW4660561.1"/>
    </source>
</evidence>
<keyword evidence="2" id="KW-0812">Transmembrane</keyword>
<feature type="coiled-coil region" evidence="1">
    <location>
        <begin position="86"/>
        <end position="134"/>
    </location>
</feature>
<evidence type="ECO:0008006" key="5">
    <source>
        <dbReference type="Google" id="ProtNLM"/>
    </source>
</evidence>
<reference evidence="3" key="1">
    <citation type="submission" date="2021-05" db="EMBL/GenBank/DDBJ databases">
        <authorList>
            <person name="Pietrasiak N."/>
            <person name="Ward R."/>
            <person name="Stajich J.E."/>
            <person name="Kurbessoian T."/>
        </authorList>
    </citation>
    <scope>NUCLEOTIDE SEQUENCE</scope>
    <source>
        <strain evidence="3">UHER 2000/2452</strain>
    </source>
</reference>
<evidence type="ECO:0000313" key="4">
    <source>
        <dbReference type="Proteomes" id="UP000757435"/>
    </source>
</evidence>
<accession>A0A951UNB1</accession>
<evidence type="ECO:0000256" key="2">
    <source>
        <dbReference type="SAM" id="Phobius"/>
    </source>
</evidence>
<name>A0A951UNB1_9CYAN</name>
<comment type="caution">
    <text evidence="3">The sequence shown here is derived from an EMBL/GenBank/DDBJ whole genome shotgun (WGS) entry which is preliminary data.</text>
</comment>
<dbReference type="AlphaFoldDB" id="A0A951UNB1"/>
<sequence>MADTAAFLAGCAVTGVAALFLLKNDLAISQPRVLQAPLVEPVIAPSQASGVFQDPGQGWKLQTQVEQQQGIARELTDQFRQQQSDTQDIKTQLEKQESQSEELRSQLEKQQRSTEQLIAQLQEQQRLIDKMADQKSIDPTALLRNDQSSGQIQTALWIGGGVILIVLMGGGIVLIGVIVVVMMSSRRRQTRTVHVVHPVPTPYNFAEQPQLLSPARARIKPPRQVDYYDE</sequence>
<organism evidence="3 4">
    <name type="scientific">Drouetiella hepatica Uher 2000/2452</name>
    <dbReference type="NCBI Taxonomy" id="904376"/>
    <lineage>
        <taxon>Bacteria</taxon>
        <taxon>Bacillati</taxon>
        <taxon>Cyanobacteriota</taxon>
        <taxon>Cyanophyceae</taxon>
        <taxon>Oculatellales</taxon>
        <taxon>Oculatellaceae</taxon>
        <taxon>Drouetiella</taxon>
    </lineage>
</organism>
<dbReference type="EMBL" id="JAHHHD010000022">
    <property type="protein sequence ID" value="MBW4660561.1"/>
    <property type="molecule type" value="Genomic_DNA"/>
</dbReference>
<dbReference type="Proteomes" id="UP000757435">
    <property type="component" value="Unassembled WGS sequence"/>
</dbReference>
<gene>
    <name evidence="3" type="ORF">KME15_17965</name>
</gene>
<reference evidence="3" key="2">
    <citation type="journal article" date="2022" name="Microbiol. Resour. Announc.">
        <title>Metagenome Sequencing to Explore Phylogenomics of Terrestrial Cyanobacteria.</title>
        <authorList>
            <person name="Ward R.D."/>
            <person name="Stajich J.E."/>
            <person name="Johansen J.R."/>
            <person name="Huntemann M."/>
            <person name="Clum A."/>
            <person name="Foster B."/>
            <person name="Foster B."/>
            <person name="Roux S."/>
            <person name="Palaniappan K."/>
            <person name="Varghese N."/>
            <person name="Mukherjee S."/>
            <person name="Reddy T.B.K."/>
            <person name="Daum C."/>
            <person name="Copeland A."/>
            <person name="Chen I.A."/>
            <person name="Ivanova N.N."/>
            <person name="Kyrpides N.C."/>
            <person name="Shapiro N."/>
            <person name="Eloe-Fadrosh E.A."/>
            <person name="Pietrasiak N."/>
        </authorList>
    </citation>
    <scope>NUCLEOTIDE SEQUENCE</scope>
    <source>
        <strain evidence="3">UHER 2000/2452</strain>
    </source>
</reference>
<keyword evidence="2" id="KW-1133">Transmembrane helix</keyword>
<evidence type="ECO:0000256" key="1">
    <source>
        <dbReference type="SAM" id="Coils"/>
    </source>
</evidence>
<proteinExistence type="predicted"/>
<keyword evidence="2" id="KW-0472">Membrane</keyword>